<organism evidence="1 2">
    <name type="scientific">Tanacetum coccineum</name>
    <dbReference type="NCBI Taxonomy" id="301880"/>
    <lineage>
        <taxon>Eukaryota</taxon>
        <taxon>Viridiplantae</taxon>
        <taxon>Streptophyta</taxon>
        <taxon>Embryophyta</taxon>
        <taxon>Tracheophyta</taxon>
        <taxon>Spermatophyta</taxon>
        <taxon>Magnoliopsida</taxon>
        <taxon>eudicotyledons</taxon>
        <taxon>Gunneridae</taxon>
        <taxon>Pentapetalae</taxon>
        <taxon>asterids</taxon>
        <taxon>campanulids</taxon>
        <taxon>Asterales</taxon>
        <taxon>Asteraceae</taxon>
        <taxon>Asteroideae</taxon>
        <taxon>Anthemideae</taxon>
        <taxon>Anthemidinae</taxon>
        <taxon>Tanacetum</taxon>
    </lineage>
</organism>
<gene>
    <name evidence="1" type="ORF">Tco_1015882</name>
</gene>
<dbReference type="PANTHER" id="PTHR35317">
    <property type="entry name" value="OS04G0629600 PROTEIN"/>
    <property type="match status" value="1"/>
</dbReference>
<comment type="caution">
    <text evidence="1">The sequence shown here is derived from an EMBL/GenBank/DDBJ whole genome shotgun (WGS) entry which is preliminary data.</text>
</comment>
<dbReference type="Proteomes" id="UP001151760">
    <property type="component" value="Unassembled WGS sequence"/>
</dbReference>
<evidence type="ECO:0000313" key="2">
    <source>
        <dbReference type="Proteomes" id="UP001151760"/>
    </source>
</evidence>
<dbReference type="PANTHER" id="PTHR35317:SF23">
    <property type="entry name" value="OS04G0629600 PROTEIN"/>
    <property type="match status" value="1"/>
</dbReference>
<reference evidence="1" key="1">
    <citation type="journal article" date="2022" name="Int. J. Mol. Sci.">
        <title>Draft Genome of Tanacetum Coccineum: Genomic Comparison of Closely Related Tanacetum-Family Plants.</title>
        <authorList>
            <person name="Yamashiro T."/>
            <person name="Shiraishi A."/>
            <person name="Nakayama K."/>
            <person name="Satake H."/>
        </authorList>
    </citation>
    <scope>NUCLEOTIDE SEQUENCE</scope>
</reference>
<dbReference type="EMBL" id="BQNB010017541">
    <property type="protein sequence ID" value="GJT64402.1"/>
    <property type="molecule type" value="Genomic_DNA"/>
</dbReference>
<reference evidence="1" key="2">
    <citation type="submission" date="2022-01" db="EMBL/GenBank/DDBJ databases">
        <authorList>
            <person name="Yamashiro T."/>
            <person name="Shiraishi A."/>
            <person name="Satake H."/>
            <person name="Nakayama K."/>
        </authorList>
    </citation>
    <scope>NUCLEOTIDE SEQUENCE</scope>
</reference>
<sequence>MDLYNHSTPTSTKLPILDTEKFEQWKFRIQQYLQHEYYALWEVIEFGDSYKAPPEETGKGKRRNDVKARTTLLLALPDEHQLRFSKYDNAKELWEAILKTFGGNEATKKTKKNQLKQQYGNFKAEGSETLEQTFNRLQAIVSHLEFMDVPIEQDDLNQKFLSSLAPEWLVYTIVWRNRDDLDTMSLDDVYNHLKVYEPEVQKSAGSNSQNMAFISSSNTNSGKSEVSTVQGVSTSSVQVSTASTDVAAASLSYDTVCAFIATQPNGSQIKYEDITQIDDDDIEEMDIKWNLALLSMRADMFWKRLVKKITIRIDVAGFDKIKGGRCFIAL</sequence>
<evidence type="ECO:0000313" key="1">
    <source>
        <dbReference type="EMBL" id="GJT64402.1"/>
    </source>
</evidence>
<protein>
    <submittedName>
        <fullName evidence="1">Uncharacterized protein</fullName>
    </submittedName>
</protein>
<proteinExistence type="predicted"/>
<keyword evidence="2" id="KW-1185">Reference proteome</keyword>
<dbReference type="Pfam" id="PF14223">
    <property type="entry name" value="Retrotran_gag_2"/>
    <property type="match status" value="1"/>
</dbReference>
<name>A0ABQ5FPI1_9ASTR</name>
<accession>A0ABQ5FPI1</accession>